<organism evidence="7 8">
    <name type="scientific">Pseudanabaena galeata UHCC 0370</name>
    <dbReference type="NCBI Taxonomy" id="3110310"/>
    <lineage>
        <taxon>Bacteria</taxon>
        <taxon>Bacillati</taxon>
        <taxon>Cyanobacteriota</taxon>
        <taxon>Cyanophyceae</taxon>
        <taxon>Pseudanabaenales</taxon>
        <taxon>Pseudanabaenaceae</taxon>
        <taxon>Pseudanabaena</taxon>
    </lineage>
</organism>
<dbReference type="Pfam" id="PF01420">
    <property type="entry name" value="Methylase_S"/>
    <property type="match status" value="2"/>
</dbReference>
<evidence type="ECO:0000256" key="5">
    <source>
        <dbReference type="SAM" id="MobiDB-lite"/>
    </source>
</evidence>
<dbReference type="EC" id="3.1.21.-" evidence="7"/>
<dbReference type="GO" id="GO:0004519">
    <property type="term" value="F:endonuclease activity"/>
    <property type="evidence" value="ECO:0007669"/>
    <property type="project" value="UniProtKB-KW"/>
</dbReference>
<evidence type="ECO:0000256" key="2">
    <source>
        <dbReference type="ARBA" id="ARBA00022747"/>
    </source>
</evidence>
<dbReference type="RefSeq" id="WP_323262777.1">
    <property type="nucleotide sequence ID" value="NZ_JAYGIE010000093.1"/>
</dbReference>
<keyword evidence="8" id="KW-1185">Reference proteome</keyword>
<comment type="caution">
    <text evidence="7">The sequence shown here is derived from an EMBL/GenBank/DDBJ whole genome shotgun (WGS) entry which is preliminary data.</text>
</comment>
<dbReference type="InterPro" id="IPR000055">
    <property type="entry name" value="Restrct_endonuc_typeI_TRD"/>
</dbReference>
<feature type="compositionally biased region" description="Basic residues" evidence="5">
    <location>
        <begin position="504"/>
        <end position="513"/>
    </location>
</feature>
<dbReference type="EMBL" id="JAYGIE010000093">
    <property type="protein sequence ID" value="MEA5479581.1"/>
    <property type="molecule type" value="Genomic_DNA"/>
</dbReference>
<evidence type="ECO:0000256" key="1">
    <source>
        <dbReference type="ARBA" id="ARBA00010923"/>
    </source>
</evidence>
<dbReference type="GO" id="GO:0016787">
    <property type="term" value="F:hydrolase activity"/>
    <property type="evidence" value="ECO:0007669"/>
    <property type="project" value="UniProtKB-KW"/>
</dbReference>
<accession>A0ABU5TMQ3</accession>
<keyword evidence="7" id="KW-0255">Endonuclease</keyword>
<dbReference type="PANTHER" id="PTHR43140:SF1">
    <property type="entry name" value="TYPE I RESTRICTION ENZYME ECOKI SPECIFICITY SUBUNIT"/>
    <property type="match status" value="1"/>
</dbReference>
<evidence type="ECO:0000313" key="8">
    <source>
        <dbReference type="Proteomes" id="UP001301388"/>
    </source>
</evidence>
<name>A0ABU5TMQ3_9CYAN</name>
<keyword evidence="3" id="KW-0238">DNA-binding</keyword>
<dbReference type="Gene3D" id="3.90.220.20">
    <property type="entry name" value="DNA methylase specificity domains"/>
    <property type="match status" value="2"/>
</dbReference>
<dbReference type="PANTHER" id="PTHR43140">
    <property type="entry name" value="TYPE-1 RESTRICTION ENZYME ECOKI SPECIFICITY PROTEIN"/>
    <property type="match status" value="1"/>
</dbReference>
<evidence type="ECO:0000313" key="7">
    <source>
        <dbReference type="EMBL" id="MEA5479581.1"/>
    </source>
</evidence>
<comment type="similarity">
    <text evidence="1">Belongs to the type-I restriction system S methylase family.</text>
</comment>
<evidence type="ECO:0000256" key="4">
    <source>
        <dbReference type="ARBA" id="ARBA00038652"/>
    </source>
</evidence>
<protein>
    <submittedName>
        <fullName evidence="7">Restriction endonuclease subunit S</fullName>
        <ecNumber evidence="7">3.1.21.-</ecNumber>
    </submittedName>
</protein>
<reference evidence="7 8" key="1">
    <citation type="submission" date="2023-12" db="EMBL/GenBank/DDBJ databases">
        <title>Baltic Sea Cyanobacteria.</title>
        <authorList>
            <person name="Delbaje E."/>
            <person name="Fewer D.P."/>
            <person name="Shishido T.K."/>
        </authorList>
    </citation>
    <scope>NUCLEOTIDE SEQUENCE [LARGE SCALE GENOMIC DNA]</scope>
    <source>
        <strain evidence="7 8">UHCC 0370</strain>
    </source>
</reference>
<evidence type="ECO:0000259" key="6">
    <source>
        <dbReference type="Pfam" id="PF01420"/>
    </source>
</evidence>
<gene>
    <name evidence="7" type="ORF">VB774_18320</name>
</gene>
<feature type="region of interest" description="Disordered" evidence="5">
    <location>
        <begin position="498"/>
        <end position="519"/>
    </location>
</feature>
<dbReference type="InterPro" id="IPR044946">
    <property type="entry name" value="Restrct_endonuc_typeI_TRD_sf"/>
</dbReference>
<evidence type="ECO:0000256" key="3">
    <source>
        <dbReference type="ARBA" id="ARBA00023125"/>
    </source>
</evidence>
<feature type="domain" description="Type I restriction modification DNA specificity" evidence="6">
    <location>
        <begin position="275"/>
        <end position="449"/>
    </location>
</feature>
<sequence>MSSDFSILSDNDDLPMGWELTKMEDLVIDPKSDIVDGPFGSNLKASEYQDTGIPIIRLQNIDRNRFINSNIKFVSPEKAESLARHSFVKGNIAITKLGEPLGKACIIPDFLEKGIIVADIVRVRVDEDKVNSTYLTYSINSQDVIEQLQNQTKGTTRARVNLSHIREIQIPLPPLNEQRRIVEKVEALMARSRKAKEALDAIPKLIEQFRQSVLAAAFRGDLTADWREQNPNIEPASVLLKHIRKEREIFNQSTKDKLLLSSEIDEEGLQISDIPESWEIVQSKELFSFVTSGSRGWAKYYSEKGSIFIRMGNLNRQTIKLDLDSIQRVQLPQGIEGTRTKVKENDILISITADCGMIGIVPASFPEAYVNQHVALARPINYICPQYLAWYLASSEGGVKQFRELQRGATKVGLVLGDIQSILIPLPSLQEQIKIVEVIDMIFKRIEYIESEYMNLAKNLDTLNQSILSKAFRGELVEQDPNDEPASVLLERIQKEREKEKKTVKQTGTKKTKKIEIEN</sequence>
<dbReference type="InterPro" id="IPR051212">
    <property type="entry name" value="Type-I_RE_S_subunit"/>
</dbReference>
<feature type="domain" description="Type I restriction modification DNA specificity" evidence="6">
    <location>
        <begin position="47"/>
        <end position="190"/>
    </location>
</feature>
<keyword evidence="7" id="KW-0378">Hydrolase</keyword>
<keyword evidence="2" id="KW-0680">Restriction system</keyword>
<comment type="subunit">
    <text evidence="4">The methyltransferase is composed of M and S polypeptides.</text>
</comment>
<dbReference type="SUPFAM" id="SSF116734">
    <property type="entry name" value="DNA methylase specificity domain"/>
    <property type="match status" value="2"/>
</dbReference>
<keyword evidence="7" id="KW-0540">Nuclease</keyword>
<dbReference type="Proteomes" id="UP001301388">
    <property type="component" value="Unassembled WGS sequence"/>
</dbReference>
<proteinExistence type="inferred from homology"/>